<dbReference type="GO" id="GO:0008270">
    <property type="term" value="F:zinc ion binding"/>
    <property type="evidence" value="ECO:0007669"/>
    <property type="project" value="UniProtKB-KW"/>
</dbReference>
<feature type="region of interest" description="Disordered" evidence="12">
    <location>
        <begin position="491"/>
        <end position="537"/>
    </location>
</feature>
<evidence type="ECO:0000256" key="9">
    <source>
        <dbReference type="ARBA" id="ARBA00023242"/>
    </source>
</evidence>
<organism evidence="14 15">
    <name type="scientific">Cuscuta campestris</name>
    <dbReference type="NCBI Taxonomy" id="132261"/>
    <lineage>
        <taxon>Eukaryota</taxon>
        <taxon>Viridiplantae</taxon>
        <taxon>Streptophyta</taxon>
        <taxon>Embryophyta</taxon>
        <taxon>Tracheophyta</taxon>
        <taxon>Spermatophyta</taxon>
        <taxon>Magnoliopsida</taxon>
        <taxon>eudicotyledons</taxon>
        <taxon>Gunneridae</taxon>
        <taxon>Pentapetalae</taxon>
        <taxon>asterids</taxon>
        <taxon>lamiids</taxon>
        <taxon>Solanales</taxon>
        <taxon>Convolvulaceae</taxon>
        <taxon>Cuscuteae</taxon>
        <taxon>Cuscuta</taxon>
        <taxon>Cuscuta subgen. Grammica</taxon>
        <taxon>Cuscuta sect. Cleistogrammica</taxon>
    </lineage>
</organism>
<dbReference type="SUPFAM" id="SSF57756">
    <property type="entry name" value="Retrovirus zinc finger-like domains"/>
    <property type="match status" value="1"/>
</dbReference>
<evidence type="ECO:0000256" key="2">
    <source>
        <dbReference type="ARBA" id="ARBA00004496"/>
    </source>
</evidence>
<dbReference type="SMART" id="SM00343">
    <property type="entry name" value="ZnF_C2HC"/>
    <property type="match status" value="1"/>
</dbReference>
<accession>A0A484NJ54</accession>
<feature type="region of interest" description="Disordered" evidence="12">
    <location>
        <begin position="697"/>
        <end position="747"/>
    </location>
</feature>
<dbReference type="Pfam" id="PF00098">
    <property type="entry name" value="zf-CCHC"/>
    <property type="match status" value="1"/>
</dbReference>
<dbReference type="GO" id="GO:0006355">
    <property type="term" value="P:regulation of DNA-templated transcription"/>
    <property type="evidence" value="ECO:0007669"/>
    <property type="project" value="InterPro"/>
</dbReference>
<keyword evidence="9" id="KW-0539">Nucleus</keyword>
<dbReference type="Pfam" id="PF14223">
    <property type="entry name" value="Retrotran_gag_2"/>
    <property type="match status" value="1"/>
</dbReference>
<dbReference type="Pfam" id="PF10497">
    <property type="entry name" value="zf-4CXXC_R1"/>
    <property type="match status" value="1"/>
</dbReference>
<dbReference type="Gene3D" id="4.10.60.10">
    <property type="entry name" value="Zinc finger, CCHC-type"/>
    <property type="match status" value="1"/>
</dbReference>
<evidence type="ECO:0000259" key="13">
    <source>
        <dbReference type="PROSITE" id="PS50158"/>
    </source>
</evidence>
<reference evidence="14 15" key="1">
    <citation type="submission" date="2018-04" db="EMBL/GenBank/DDBJ databases">
        <authorList>
            <person name="Vogel A."/>
        </authorList>
    </citation>
    <scope>NUCLEOTIDE SEQUENCE [LARGE SCALE GENOMIC DNA]</scope>
</reference>
<keyword evidence="5" id="KW-0597">Phosphoprotein</keyword>
<evidence type="ECO:0000256" key="7">
    <source>
        <dbReference type="ARBA" id="ARBA00023015"/>
    </source>
</evidence>
<evidence type="ECO:0000256" key="5">
    <source>
        <dbReference type="ARBA" id="ARBA00022553"/>
    </source>
</evidence>
<dbReference type="GO" id="GO:0003676">
    <property type="term" value="F:nucleic acid binding"/>
    <property type="evidence" value="ECO:0007669"/>
    <property type="project" value="InterPro"/>
</dbReference>
<dbReference type="InterPro" id="IPR054722">
    <property type="entry name" value="PolX-like_BBD"/>
</dbReference>
<evidence type="ECO:0000256" key="1">
    <source>
        <dbReference type="ARBA" id="ARBA00004123"/>
    </source>
</evidence>
<evidence type="ECO:0000256" key="4">
    <source>
        <dbReference type="ARBA" id="ARBA00022499"/>
    </source>
</evidence>
<dbReference type="OrthoDB" id="298344at2759"/>
<evidence type="ECO:0000256" key="3">
    <source>
        <dbReference type="ARBA" id="ARBA00022490"/>
    </source>
</evidence>
<keyword evidence="3" id="KW-0963">Cytoplasm</keyword>
<keyword evidence="15" id="KW-1185">Reference proteome</keyword>
<feature type="compositionally biased region" description="Acidic residues" evidence="12">
    <location>
        <begin position="737"/>
        <end position="747"/>
    </location>
</feature>
<dbReference type="Pfam" id="PF22936">
    <property type="entry name" value="Pol_BBD"/>
    <property type="match status" value="1"/>
</dbReference>
<dbReference type="GO" id="GO:0005737">
    <property type="term" value="C:cytoplasm"/>
    <property type="evidence" value="ECO:0007669"/>
    <property type="project" value="UniProtKB-SubCell"/>
</dbReference>
<dbReference type="InterPro" id="IPR036875">
    <property type="entry name" value="Znf_CCHC_sf"/>
</dbReference>
<evidence type="ECO:0000256" key="10">
    <source>
        <dbReference type="PROSITE-ProRule" id="PRU00047"/>
    </source>
</evidence>
<evidence type="ECO:0000256" key="12">
    <source>
        <dbReference type="SAM" id="MobiDB-lite"/>
    </source>
</evidence>
<dbReference type="PROSITE" id="PS50158">
    <property type="entry name" value="ZF_CCHC"/>
    <property type="match status" value="1"/>
</dbReference>
<evidence type="ECO:0000256" key="8">
    <source>
        <dbReference type="ARBA" id="ARBA00023163"/>
    </source>
</evidence>
<dbReference type="InterPro" id="IPR001878">
    <property type="entry name" value="Znf_CCHC"/>
</dbReference>
<keyword evidence="4" id="KW-1017">Isopeptide bond</keyword>
<dbReference type="PANTHER" id="PTHR31169:SF33">
    <property type="entry name" value="CELL DIVISION CYCLE-ASSOCIATED 7-LIKE PROTEIN"/>
    <property type="match status" value="1"/>
</dbReference>
<keyword evidence="10" id="KW-0863">Zinc-finger</keyword>
<sequence length="747" mass="83116">MDALSNMYEKPSAANKVFLIRELVNTKMKEGTSVTEHINKLNSILARLLSVGIKFDDEVQALLLLSSLPDSWSGTVTAVTGSVGPDGFTFDQIRDLVLGEDVRRKSSGESSGELLHVGRGRRNSRGSGSKNRQRSQSKTRDSSGVTCWKCKEVGHFRNQCPNDKKVNIAEGSASDEEVTLTCCEESNVDSWVMDSGASFHATHSGEALQNPVVGDFGKVRLADDRALEVTGMGDMVLKTSVGLWTLKDVRVVPALKKSLISVRQLDEQGHEVKFRDGQWKVVKGNLVIARGKKRGSLYMVGLPSEGVTVPVQKRNKVRFTESRGQNKVVYAREKPRATGQTQDERAWKGSRGPVRGIYGSGSSRGASAKLPRRQWVRRTSIPSVGTSPENFLLSMESVCSQDIPGSGSVRPQWEPVGTEDESGTDFAVTDVLDLGRASTGLSVRGKMEKRRAREEVEEENNGAAEEYEQYRAQRIKANMERMKNLGLFELSKRLKPENPPKASRKAPQKRPPSNDPLRRSSRLTTRAPVNYSERREPKVREKFPKNVNICIAEGEKPEVYTEEHKKLLGDCKNNWTLYEDGYDEDGMRLYDPDIGKSCHQCRQKVMCKHTECRKCKTTQGQLCGDCLYMRYGENVIEANENPNWTCPVCRDICNCSRCRRGKGWAPTGAIYNKVSSIGYKSVAHYLVLTSLQKGKGDENLGDANAVSNEPDGDMKETVEKHSQMEEEEEAWSHGSEVEDATGDEDSE</sequence>
<keyword evidence="6" id="KW-0832">Ubl conjugation</keyword>
<feature type="domain" description="CCHC-type" evidence="13">
    <location>
        <begin position="147"/>
        <end position="162"/>
    </location>
</feature>
<evidence type="ECO:0000256" key="6">
    <source>
        <dbReference type="ARBA" id="ARBA00022843"/>
    </source>
</evidence>
<comment type="subcellular location">
    <subcellularLocation>
        <location evidence="2">Cytoplasm</location>
    </subcellularLocation>
    <subcellularLocation>
        <location evidence="1">Nucleus</location>
    </subcellularLocation>
</comment>
<feature type="coiled-coil region" evidence="11">
    <location>
        <begin position="446"/>
        <end position="473"/>
    </location>
</feature>
<feature type="compositionally biased region" description="Basic and acidic residues" evidence="12">
    <location>
        <begin position="334"/>
        <end position="347"/>
    </location>
</feature>
<proteinExistence type="predicted"/>
<evidence type="ECO:0000313" key="14">
    <source>
        <dbReference type="EMBL" id="VFR01024.1"/>
    </source>
</evidence>
<dbReference type="InterPro" id="IPR040221">
    <property type="entry name" value="CDCA7/CDA7L"/>
</dbReference>
<dbReference type="PANTHER" id="PTHR31169">
    <property type="entry name" value="OS05G0300700 PROTEIN"/>
    <property type="match status" value="1"/>
</dbReference>
<evidence type="ECO:0000256" key="11">
    <source>
        <dbReference type="SAM" id="Coils"/>
    </source>
</evidence>
<feature type="region of interest" description="Disordered" evidence="12">
    <location>
        <begin position="334"/>
        <end position="371"/>
    </location>
</feature>
<dbReference type="EMBL" id="OOIL02006718">
    <property type="protein sequence ID" value="VFR01024.1"/>
    <property type="molecule type" value="Genomic_DNA"/>
</dbReference>
<gene>
    <name evidence="14" type="ORF">CCAM_LOCUS42799</name>
</gene>
<keyword evidence="8" id="KW-0804">Transcription</keyword>
<keyword evidence="7" id="KW-0805">Transcription regulation</keyword>
<dbReference type="GO" id="GO:0005634">
    <property type="term" value="C:nucleus"/>
    <property type="evidence" value="ECO:0007669"/>
    <property type="project" value="UniProtKB-SubCell"/>
</dbReference>
<dbReference type="AlphaFoldDB" id="A0A484NJ54"/>
<dbReference type="Proteomes" id="UP000595140">
    <property type="component" value="Unassembled WGS sequence"/>
</dbReference>
<feature type="compositionally biased region" description="Basic and acidic residues" evidence="12">
    <location>
        <begin position="712"/>
        <end position="724"/>
    </location>
</feature>
<name>A0A484NJ54_9ASTE</name>
<dbReference type="InterPro" id="IPR018866">
    <property type="entry name" value="Znf-4CXXC_R1"/>
</dbReference>
<keyword evidence="10" id="KW-0479">Metal-binding</keyword>
<feature type="region of interest" description="Disordered" evidence="12">
    <location>
        <begin position="107"/>
        <end position="140"/>
    </location>
</feature>
<keyword evidence="11" id="KW-0175">Coiled coil</keyword>
<protein>
    <recommendedName>
        <fullName evidence="13">CCHC-type domain-containing protein</fullName>
    </recommendedName>
</protein>
<keyword evidence="10" id="KW-0862">Zinc</keyword>
<evidence type="ECO:0000313" key="15">
    <source>
        <dbReference type="Proteomes" id="UP000595140"/>
    </source>
</evidence>